<evidence type="ECO:0000256" key="2">
    <source>
        <dbReference type="SAM" id="SignalP"/>
    </source>
</evidence>
<evidence type="ECO:0008006" key="5">
    <source>
        <dbReference type="Google" id="ProtNLM"/>
    </source>
</evidence>
<dbReference type="PANTHER" id="PTHR32158:SF22">
    <property type="entry name" value="TRANSMEMBRANE DOMAIN-CONTAINING PROTEIN DDB_G0287209"/>
    <property type="match status" value="1"/>
</dbReference>
<dbReference type="RefSeq" id="XP_003292643.1">
    <property type="nucleotide sequence ID" value="XM_003292595.1"/>
</dbReference>
<dbReference type="EMBL" id="GL871297">
    <property type="protein sequence ID" value="EGC30829.1"/>
    <property type="molecule type" value="Genomic_DNA"/>
</dbReference>
<keyword evidence="4" id="KW-1185">Reference proteome</keyword>
<dbReference type="FunCoup" id="F0ZYZ5">
    <property type="interactions" value="3"/>
</dbReference>
<sequence>MIKFLIIVFLIINLFFIKQTKQSINHKIYLDDENGNDLNNGTINFPYYSACKLAEVLLNSSNPLGDNYSIYFNNGGRFIGYCSLTLNGYRNITFQNYTPPTFDSSKLPSNNVNPSLLNLEFQILSSNVSISNVDLIYESSILLKFNCIDSSLQFYSSFFKFVISFSSEFIRSQVFFSNMKLIQNFYSQLLIPIKDSRFEIYNSSIRYQSFQISNTTFISNDSTFDNCFLNIDPIGDNMKGSLLFKNSIIDTTQFNFSSISNQNTKELEITIIDSSVSLSYSTNIIFGLVSNNKLIIKNCKFSSIGIYFISLFGGSNASLVIQDTQFIGFRFGSGFLSMENSTIDINNITFSFVQSKSYFYLYECNATLSEIHFGDFYKESDNLKGDTLVDIKKPSNLVIRNSQLVYSGNIILGYYNPDGNVKFSNITISDSKFYDTQGFQFTKSKIQFTNVIVKTFRNLKSVFDISFHSSFNCKNCQISSTSLLGYIFYIKNYCIAILEDSFISNSSSIVYSNYYSIITFKNCSIHDVYSTNTNMFQIEGTSVFYLDNCNVYNVFCVGQSFLYSYGSKVFFKNNRIKSNSYGLGGLVNMVFSNGIFLENSIGFSSFQNYLFNFENTFVSMERTMISFVTCGNKEGSLFTILNGNGVVFNDTTYERNSVPVFYNISSSYVQIKGSFLIYNSGIFAQSFSNSRVLIVYSTFFSIPSATFKYLFFFKETIAYLYKIQLSDSVFMGSSLEAHNSTISLFFVDFIGNSIFLNNNRESSFLIFKNSNVTIKSSTLDGNIQSSDNLIEFYNCTATFKDNSISYNKIEKLGYLIYFNNSTVFFNSTTFKNSTSSNGMLGFFDNSESTFFENNFLDNVNQGNGGIAYFDSSSNGTFNNNSFINTLSQIGGVLFTEEYFQSNQYNNNIFNGNKAIYGNTIASYGNLILLLLPDDESSFPISYISVIDFYNNVVTNLNSIVIVQIFTLYTNGSTSEITLNIFLKGGLGSFSFSFNAPSTVDHFKLDIEIPDLGLSFLNATKNKTQCLQFQIYNGETGQCQFCPYNQVSIQGICTQCPEKMKCLDSHIYTIDNYYLIINSPSEKEIGINSVFKIYQCPFGFCFEDNQCYSDNAKDILCSRCEGDYLYEPSKSKNGLYCCSNGFKPVLILGYLFFNIGFALVLSNYKYSIAGSLLGSIIILIQINSIVFFSYPGLYILPLFRTSIDFIFNYCTFKINYLYKFNIQLATIFIVYLIGISDITSKLIVWFYSKQKLRFFGRLFISSDTIQRISKENKSNLHNSKVYWNVFLMILQPLLFNLFSIIISKNIENQNYLIMDITIQYYSTSHIISLKNL</sequence>
<dbReference type="InParanoid" id="F0ZYZ5"/>
<keyword evidence="1" id="KW-0812">Transmembrane</keyword>
<evidence type="ECO:0000313" key="3">
    <source>
        <dbReference type="EMBL" id="EGC30829.1"/>
    </source>
</evidence>
<evidence type="ECO:0000256" key="1">
    <source>
        <dbReference type="SAM" id="Phobius"/>
    </source>
</evidence>
<protein>
    <recommendedName>
        <fullName evidence="5">Right handed beta helix domain-containing protein</fullName>
    </recommendedName>
</protein>
<accession>F0ZYZ5</accession>
<evidence type="ECO:0000313" key="4">
    <source>
        <dbReference type="Proteomes" id="UP000001064"/>
    </source>
</evidence>
<proteinExistence type="predicted"/>
<feature type="transmembrane region" description="Helical" evidence="1">
    <location>
        <begin position="1223"/>
        <end position="1246"/>
    </location>
</feature>
<keyword evidence="1" id="KW-1133">Transmembrane helix</keyword>
<reference evidence="4" key="1">
    <citation type="journal article" date="2011" name="Genome Biol.">
        <title>Comparative genomics of the social amoebae Dictyostelium discoideum and Dictyostelium purpureum.</title>
        <authorList>
            <consortium name="US DOE Joint Genome Institute (JGI-PGF)"/>
            <person name="Sucgang R."/>
            <person name="Kuo A."/>
            <person name="Tian X."/>
            <person name="Salerno W."/>
            <person name="Parikh A."/>
            <person name="Feasley C.L."/>
            <person name="Dalin E."/>
            <person name="Tu H."/>
            <person name="Huang E."/>
            <person name="Barry K."/>
            <person name="Lindquist E."/>
            <person name="Shapiro H."/>
            <person name="Bruce D."/>
            <person name="Schmutz J."/>
            <person name="Salamov A."/>
            <person name="Fey P."/>
            <person name="Gaudet P."/>
            <person name="Anjard C."/>
            <person name="Babu M.M."/>
            <person name="Basu S."/>
            <person name="Bushmanova Y."/>
            <person name="van der Wel H."/>
            <person name="Katoh-Kurasawa M."/>
            <person name="Dinh C."/>
            <person name="Coutinho P.M."/>
            <person name="Saito T."/>
            <person name="Elias M."/>
            <person name="Schaap P."/>
            <person name="Kay R.R."/>
            <person name="Henrissat B."/>
            <person name="Eichinger L."/>
            <person name="Rivero F."/>
            <person name="Putnam N.H."/>
            <person name="West C.M."/>
            <person name="Loomis W.F."/>
            <person name="Chisholm R.L."/>
            <person name="Shaulsky G."/>
            <person name="Strassmann J.E."/>
            <person name="Queller D.C."/>
            <person name="Kuspa A."/>
            <person name="Grigoriev I.V."/>
        </authorList>
    </citation>
    <scope>NUCLEOTIDE SEQUENCE [LARGE SCALE GENOMIC DNA]</scope>
    <source>
        <strain evidence="4">QSDP1</strain>
    </source>
</reference>
<feature type="transmembrane region" description="Helical" evidence="1">
    <location>
        <begin position="1280"/>
        <end position="1301"/>
    </location>
</feature>
<dbReference type="eggNOG" id="ENOG502SWCX">
    <property type="taxonomic scope" value="Eukaryota"/>
</dbReference>
<dbReference type="VEuPathDB" id="AmoebaDB:DICPUDRAFT_157377"/>
<dbReference type="OMA" id="TINGINM"/>
<dbReference type="PANTHER" id="PTHR32158">
    <property type="entry name" value="RING-TYPE DOMAIN-CONTAINING PROTEIN"/>
    <property type="match status" value="1"/>
</dbReference>
<dbReference type="KEGG" id="dpp:DICPUDRAFT_157377"/>
<gene>
    <name evidence="3" type="ORF">DICPUDRAFT_157377</name>
</gene>
<name>F0ZYZ5_DICPU</name>
<feature type="signal peptide" evidence="2">
    <location>
        <begin position="1"/>
        <end position="22"/>
    </location>
</feature>
<dbReference type="Proteomes" id="UP000001064">
    <property type="component" value="Unassembled WGS sequence"/>
</dbReference>
<dbReference type="OrthoDB" id="2018448at2759"/>
<feature type="chain" id="PRO_5003262941" description="Right handed beta helix domain-containing protein" evidence="2">
    <location>
        <begin position="23"/>
        <end position="1331"/>
    </location>
</feature>
<feature type="transmembrane region" description="Helical" evidence="1">
    <location>
        <begin position="1167"/>
        <end position="1187"/>
    </location>
</feature>
<organism evidence="3 4">
    <name type="scientific">Dictyostelium purpureum</name>
    <name type="common">Slime mold</name>
    <dbReference type="NCBI Taxonomy" id="5786"/>
    <lineage>
        <taxon>Eukaryota</taxon>
        <taxon>Amoebozoa</taxon>
        <taxon>Evosea</taxon>
        <taxon>Eumycetozoa</taxon>
        <taxon>Dictyostelia</taxon>
        <taxon>Dictyosteliales</taxon>
        <taxon>Dictyosteliaceae</taxon>
        <taxon>Dictyostelium</taxon>
    </lineage>
</organism>
<dbReference type="GeneID" id="10508600"/>
<feature type="transmembrane region" description="Helical" evidence="1">
    <location>
        <begin position="1140"/>
        <end position="1160"/>
    </location>
</feature>
<keyword evidence="1" id="KW-0472">Membrane</keyword>
<keyword evidence="2" id="KW-0732">Signal</keyword>